<name>A0A930UG68_9GAMM</name>
<sequence length="84" mass="9602">MAARLRLLLCALPLLLAVPAWSAPPQLPELAYPFADQAGQWINSEPLSVRELRGRPVLVMFWSYGCHNCRNSLAWVKEMHRRFA</sequence>
<feature type="signal peptide" evidence="1">
    <location>
        <begin position="1"/>
        <end position="22"/>
    </location>
</feature>
<evidence type="ECO:0000313" key="3">
    <source>
        <dbReference type="Proteomes" id="UP000604381"/>
    </source>
</evidence>
<evidence type="ECO:0000256" key="1">
    <source>
        <dbReference type="SAM" id="SignalP"/>
    </source>
</evidence>
<protein>
    <submittedName>
        <fullName evidence="2">Cytochrome c biogenesis protein DipZ</fullName>
    </submittedName>
</protein>
<dbReference type="Gene3D" id="3.40.30.10">
    <property type="entry name" value="Glutaredoxin"/>
    <property type="match status" value="1"/>
</dbReference>
<dbReference type="EMBL" id="JADHEI010000033">
    <property type="protein sequence ID" value="MBF2735093.1"/>
    <property type="molecule type" value="Genomic_DNA"/>
</dbReference>
<feature type="non-terminal residue" evidence="2">
    <location>
        <position position="84"/>
    </location>
</feature>
<dbReference type="AlphaFoldDB" id="A0A930UG68"/>
<comment type="caution">
    <text evidence="2">The sequence shown here is derived from an EMBL/GenBank/DDBJ whole genome shotgun (WGS) entry which is preliminary data.</text>
</comment>
<accession>A0A930UG68</accession>
<keyword evidence="1" id="KW-0732">Signal</keyword>
<keyword evidence="3" id="KW-1185">Reference proteome</keyword>
<proteinExistence type="predicted"/>
<dbReference type="Proteomes" id="UP000604381">
    <property type="component" value="Unassembled WGS sequence"/>
</dbReference>
<feature type="chain" id="PRO_5037634151" evidence="1">
    <location>
        <begin position="23"/>
        <end position="84"/>
    </location>
</feature>
<organism evidence="2 3">
    <name type="scientific">Candidatus Amphirhobacter heronislandensis</name>
    <dbReference type="NCBI Taxonomy" id="1732024"/>
    <lineage>
        <taxon>Bacteria</taxon>
        <taxon>Pseudomonadati</taxon>
        <taxon>Pseudomonadota</taxon>
        <taxon>Gammaproteobacteria</taxon>
        <taxon>Candidatus Tethybacterales</taxon>
        <taxon>Candidatus Tethybacteraceae</taxon>
        <taxon>Candidatus Amphirhobacter</taxon>
    </lineage>
</organism>
<dbReference type="InterPro" id="IPR036249">
    <property type="entry name" value="Thioredoxin-like_sf"/>
</dbReference>
<reference evidence="2" key="1">
    <citation type="submission" date="2020-10" db="EMBL/GenBank/DDBJ databases">
        <title>An improved Amphimedon queenslandica hologenome assembly reveals how three proteobacterial symbionts can extend the metabolic phenotypic of their marine sponge host.</title>
        <authorList>
            <person name="Degnan B."/>
            <person name="Degnan S."/>
            <person name="Xiang X."/>
        </authorList>
    </citation>
    <scope>NUCLEOTIDE SEQUENCE</scope>
    <source>
        <strain evidence="2">AqS2</strain>
    </source>
</reference>
<evidence type="ECO:0000313" key="2">
    <source>
        <dbReference type="EMBL" id="MBF2735093.1"/>
    </source>
</evidence>
<gene>
    <name evidence="2" type="ORF">ISN26_03270</name>
</gene>
<dbReference type="SUPFAM" id="SSF52833">
    <property type="entry name" value="Thioredoxin-like"/>
    <property type="match status" value="1"/>
</dbReference>